<organism evidence="6 7">
    <name type="scientific">Sphingomonas aliaeris</name>
    <dbReference type="NCBI Taxonomy" id="2759526"/>
    <lineage>
        <taxon>Bacteria</taxon>
        <taxon>Pseudomonadati</taxon>
        <taxon>Pseudomonadota</taxon>
        <taxon>Alphaproteobacteria</taxon>
        <taxon>Sphingomonadales</taxon>
        <taxon>Sphingomonadaceae</taxon>
        <taxon>Sphingomonas</taxon>
    </lineage>
</organism>
<keyword evidence="3" id="KW-0227">DNA damage</keyword>
<dbReference type="AlphaFoldDB" id="A0A974NXY2"/>
<feature type="compositionally biased region" description="Pro residues" evidence="4">
    <location>
        <begin position="69"/>
        <end position="80"/>
    </location>
</feature>
<dbReference type="Pfam" id="PF02151">
    <property type="entry name" value="UVR"/>
    <property type="match status" value="1"/>
</dbReference>
<accession>A0A974NXY2</accession>
<dbReference type="SUPFAM" id="SSF46600">
    <property type="entry name" value="C-terminal UvrC-binding domain of UvrB"/>
    <property type="match status" value="1"/>
</dbReference>
<dbReference type="InterPro" id="IPR001943">
    <property type="entry name" value="UVR_dom"/>
</dbReference>
<dbReference type="GO" id="GO:0006281">
    <property type="term" value="P:DNA repair"/>
    <property type="evidence" value="ECO:0007669"/>
    <property type="project" value="UniProtKB-KW"/>
</dbReference>
<sequence>MAETIEDVRLAMEAAADAQDFALAASLRDRISIMRGQAADADTGPIDPSGLTRQQPGKMGIGTSRQRVTPPPGWKPPPKPDLMTSGITRPRKRD</sequence>
<dbReference type="Proteomes" id="UP000595894">
    <property type="component" value="Chromosome"/>
</dbReference>
<dbReference type="KEGG" id="sari:H5J25_07560"/>
<evidence type="ECO:0000313" key="6">
    <source>
        <dbReference type="EMBL" id="QQV78906.1"/>
    </source>
</evidence>
<evidence type="ECO:0000313" key="7">
    <source>
        <dbReference type="Proteomes" id="UP000595894"/>
    </source>
</evidence>
<keyword evidence="2" id="KW-0267">Excision nuclease</keyword>
<dbReference type="EMBL" id="CP061035">
    <property type="protein sequence ID" value="QQV78906.1"/>
    <property type="molecule type" value="Genomic_DNA"/>
</dbReference>
<proteinExistence type="predicted"/>
<dbReference type="InterPro" id="IPR036876">
    <property type="entry name" value="UVR_dom_sf"/>
</dbReference>
<reference evidence="7" key="1">
    <citation type="submission" date="2020-09" db="EMBL/GenBank/DDBJ databases">
        <title>Sphingomonas sp., a new species isolated from pork steak.</title>
        <authorList>
            <person name="Heidler von Heilborn D."/>
        </authorList>
    </citation>
    <scope>NUCLEOTIDE SEQUENCE [LARGE SCALE GENOMIC DNA]</scope>
</reference>
<dbReference type="Gene3D" id="4.10.860.10">
    <property type="entry name" value="UVR domain"/>
    <property type="match status" value="1"/>
</dbReference>
<keyword evidence="3" id="KW-0742">SOS response</keyword>
<evidence type="ECO:0000256" key="4">
    <source>
        <dbReference type="SAM" id="MobiDB-lite"/>
    </source>
</evidence>
<evidence type="ECO:0000256" key="2">
    <source>
        <dbReference type="ARBA" id="ARBA00022881"/>
    </source>
</evidence>
<protein>
    <submittedName>
        <fullName evidence="6">UvrB/UvrC motif-containing protein</fullName>
    </submittedName>
</protein>
<keyword evidence="2" id="KW-0234">DNA repair</keyword>
<evidence type="ECO:0000259" key="5">
    <source>
        <dbReference type="PROSITE" id="PS50151"/>
    </source>
</evidence>
<gene>
    <name evidence="6" type="ORF">H5J25_07560</name>
</gene>
<keyword evidence="7" id="KW-1185">Reference proteome</keyword>
<keyword evidence="1" id="KW-0228">DNA excision</keyword>
<dbReference type="PROSITE" id="PS50151">
    <property type="entry name" value="UVR"/>
    <property type="match status" value="1"/>
</dbReference>
<evidence type="ECO:0000256" key="3">
    <source>
        <dbReference type="ARBA" id="ARBA00023236"/>
    </source>
</evidence>
<feature type="domain" description="UVR" evidence="5">
    <location>
        <begin position="2"/>
        <end position="37"/>
    </location>
</feature>
<dbReference type="GO" id="GO:0004518">
    <property type="term" value="F:nuclease activity"/>
    <property type="evidence" value="ECO:0007669"/>
    <property type="project" value="UniProtKB-KW"/>
</dbReference>
<name>A0A974NXY2_9SPHN</name>
<dbReference type="GO" id="GO:0009432">
    <property type="term" value="P:SOS response"/>
    <property type="evidence" value="ECO:0007669"/>
    <property type="project" value="UniProtKB-KW"/>
</dbReference>
<feature type="region of interest" description="Disordered" evidence="4">
    <location>
        <begin position="37"/>
        <end position="94"/>
    </location>
</feature>
<evidence type="ECO:0000256" key="1">
    <source>
        <dbReference type="ARBA" id="ARBA00022769"/>
    </source>
</evidence>